<proteinExistence type="predicted"/>
<dbReference type="Proteomes" id="UP001595607">
    <property type="component" value="Unassembled WGS sequence"/>
</dbReference>
<comment type="caution">
    <text evidence="2">The sequence shown here is derived from an EMBL/GenBank/DDBJ whole genome shotgun (WGS) entry which is preliminary data.</text>
</comment>
<dbReference type="PROSITE" id="PS51257">
    <property type="entry name" value="PROKAR_LIPOPROTEIN"/>
    <property type="match status" value="1"/>
</dbReference>
<feature type="chain" id="PRO_5046830864" evidence="1">
    <location>
        <begin position="31"/>
        <end position="507"/>
    </location>
</feature>
<evidence type="ECO:0000313" key="2">
    <source>
        <dbReference type="EMBL" id="MFC3302317.1"/>
    </source>
</evidence>
<reference evidence="3" key="1">
    <citation type="journal article" date="2019" name="Int. J. Syst. Evol. Microbiol.">
        <title>The Global Catalogue of Microorganisms (GCM) 10K type strain sequencing project: providing services to taxonomists for standard genome sequencing and annotation.</title>
        <authorList>
            <consortium name="The Broad Institute Genomics Platform"/>
            <consortium name="The Broad Institute Genome Sequencing Center for Infectious Disease"/>
            <person name="Wu L."/>
            <person name="Ma J."/>
        </authorList>
    </citation>
    <scope>NUCLEOTIDE SEQUENCE [LARGE SCALE GENOMIC DNA]</scope>
    <source>
        <strain evidence="3">KCTC 22245</strain>
    </source>
</reference>
<sequence>MMMVRAFIDRAMVGFALVIISCTMPPAASAQTPLDMQGEAPANPFAAGDVWGQFHRNGYAQSSTTARGPEPGDAMDVQYIRMPGRGGAPTQMHISDAYPDGSRTAWSTNLTHLFKVHIKGDRFELVDAYEITPRALDWNIHWNMQLAVGNTAFVPSPNTREILKFGEADDTDPGSPIILEGRYALPPEVKGEPVVLNLSYDGWVIYVTDAAYIGAVRQDFSEAAWFDLGKATNDLSTHNSFPMDEDGNIFIASYFAMTKVNWDGARFTLVWRAPYDFRGPGCDEASEDRQAEERRAITGQSCTGSGTTPTLVGRAGMDELVVAVDSHRKNNLVAFWRGEPPADWQGLAGQDRQIAGIIELPYSTWEGDGFTAENSPPVSGYDIAVAQYAGLGISLRCRRNAPRGVQMVRWDPDTDQLELVWANADIPFNNVMTLSSGSGLLYGSGRDRDCSYVYRGLDRRTGAVAFEVELGRSAKFTDGGNTNALLPDRSIVFGVRQGMVRLRPTTR</sequence>
<feature type="signal peptide" evidence="1">
    <location>
        <begin position="1"/>
        <end position="30"/>
    </location>
</feature>
<gene>
    <name evidence="2" type="ORF">ACFONP_06185</name>
</gene>
<dbReference type="EMBL" id="JBHRVA010000002">
    <property type="protein sequence ID" value="MFC3302317.1"/>
    <property type="molecule type" value="Genomic_DNA"/>
</dbReference>
<protein>
    <submittedName>
        <fullName evidence="2">Uncharacterized protein</fullName>
    </submittedName>
</protein>
<keyword evidence="1" id="KW-0732">Signal</keyword>
<dbReference type="RefSeq" id="WP_189570463.1">
    <property type="nucleotide sequence ID" value="NZ_BMXU01000001.1"/>
</dbReference>
<evidence type="ECO:0000313" key="3">
    <source>
        <dbReference type="Proteomes" id="UP001595607"/>
    </source>
</evidence>
<organism evidence="2 3">
    <name type="scientific">Parvularcula lutaonensis</name>
    <dbReference type="NCBI Taxonomy" id="491923"/>
    <lineage>
        <taxon>Bacteria</taxon>
        <taxon>Pseudomonadati</taxon>
        <taxon>Pseudomonadota</taxon>
        <taxon>Alphaproteobacteria</taxon>
        <taxon>Parvularculales</taxon>
        <taxon>Parvularculaceae</taxon>
        <taxon>Parvularcula</taxon>
    </lineage>
</organism>
<accession>A0ABV7MBN7</accession>
<name>A0ABV7MBN7_9PROT</name>
<evidence type="ECO:0000256" key="1">
    <source>
        <dbReference type="SAM" id="SignalP"/>
    </source>
</evidence>
<keyword evidence="3" id="KW-1185">Reference proteome</keyword>